<proteinExistence type="inferred from homology"/>
<keyword evidence="5 10" id="KW-0145">Chemotaxis</keyword>
<dbReference type="NCBIfam" id="NF009420">
    <property type="entry name" value="PRK12785.1"/>
    <property type="match status" value="1"/>
</dbReference>
<dbReference type="InterPro" id="IPR005503">
    <property type="entry name" value="FliL"/>
</dbReference>
<dbReference type="EMBL" id="JBHSLV010000055">
    <property type="protein sequence ID" value="MFC5395953.1"/>
    <property type="molecule type" value="Genomic_DNA"/>
</dbReference>
<feature type="region of interest" description="Disordered" evidence="11">
    <location>
        <begin position="1"/>
        <end position="21"/>
    </location>
</feature>
<comment type="similarity">
    <text evidence="3 10">Belongs to the FliL family.</text>
</comment>
<sequence>MAKKANKDDEAAEGGADEAPKSGKKKKLVMIGGAVALVAVLGGGGWFFFMKKKPADEVTAEQAAAAAKKLITFVEMKDMMIGITAGPQHDRQPIVKIKVALEIADPKTAEQVKPLLPRVEDAFQVFMRELRPSDLDGSAGMYRLKEELLRRVNVTVYPAKVDAVLFKELLLQ</sequence>
<reference evidence="13" key="1">
    <citation type="journal article" date="2019" name="Int. J. Syst. Evol. Microbiol.">
        <title>The Global Catalogue of Microorganisms (GCM) 10K type strain sequencing project: providing services to taxonomists for standard genome sequencing and annotation.</title>
        <authorList>
            <consortium name="The Broad Institute Genomics Platform"/>
            <consortium name="The Broad Institute Genome Sequencing Center for Infectious Disease"/>
            <person name="Wu L."/>
            <person name="Ma J."/>
        </authorList>
    </citation>
    <scope>NUCLEOTIDE SEQUENCE [LARGE SCALE GENOMIC DNA]</scope>
    <source>
        <strain evidence="13">CGMCC 1.16326</strain>
    </source>
</reference>
<comment type="caution">
    <text evidence="12">The sequence shown here is derived from an EMBL/GenBank/DDBJ whole genome shotgun (WGS) entry which is preliminary data.</text>
</comment>
<protein>
    <recommendedName>
        <fullName evidence="10">Flagellar protein FliL</fullName>
    </recommendedName>
</protein>
<evidence type="ECO:0000256" key="3">
    <source>
        <dbReference type="ARBA" id="ARBA00008281"/>
    </source>
</evidence>
<keyword evidence="12" id="KW-0969">Cilium</keyword>
<dbReference type="RefSeq" id="WP_291677568.1">
    <property type="nucleotide sequence ID" value="NZ_JBHSLV010000055.1"/>
</dbReference>
<keyword evidence="7 10" id="KW-0283">Flagellar rotation</keyword>
<organism evidence="12 13">
    <name type="scientific">Bosea vestrisii</name>
    <dbReference type="NCBI Taxonomy" id="151416"/>
    <lineage>
        <taxon>Bacteria</taxon>
        <taxon>Pseudomonadati</taxon>
        <taxon>Pseudomonadota</taxon>
        <taxon>Alphaproteobacteria</taxon>
        <taxon>Hyphomicrobiales</taxon>
        <taxon>Boseaceae</taxon>
        <taxon>Bosea</taxon>
    </lineage>
</organism>
<evidence type="ECO:0000256" key="5">
    <source>
        <dbReference type="ARBA" id="ARBA00022500"/>
    </source>
</evidence>
<evidence type="ECO:0000256" key="10">
    <source>
        <dbReference type="RuleBase" id="RU364125"/>
    </source>
</evidence>
<evidence type="ECO:0000256" key="8">
    <source>
        <dbReference type="ARBA" id="ARBA00022989"/>
    </source>
</evidence>
<evidence type="ECO:0000313" key="13">
    <source>
        <dbReference type="Proteomes" id="UP001596104"/>
    </source>
</evidence>
<keyword evidence="4" id="KW-1003">Cell membrane</keyword>
<dbReference type="Proteomes" id="UP001596104">
    <property type="component" value="Unassembled WGS sequence"/>
</dbReference>
<keyword evidence="12" id="KW-0282">Flagellum</keyword>
<feature type="transmembrane region" description="Helical" evidence="10">
    <location>
        <begin position="28"/>
        <end position="49"/>
    </location>
</feature>
<evidence type="ECO:0000313" key="12">
    <source>
        <dbReference type="EMBL" id="MFC5395953.1"/>
    </source>
</evidence>
<evidence type="ECO:0000256" key="2">
    <source>
        <dbReference type="ARBA" id="ARBA00004162"/>
    </source>
</evidence>
<gene>
    <name evidence="12" type="primary">fliL</name>
    <name evidence="12" type="ORF">ACFPPC_25275</name>
</gene>
<accession>A0ABW0HI00</accession>
<dbReference type="PANTHER" id="PTHR35091">
    <property type="entry name" value="FLAGELLAR PROTEIN FLIL"/>
    <property type="match status" value="1"/>
</dbReference>
<keyword evidence="12" id="KW-0966">Cell projection</keyword>
<keyword evidence="8 10" id="KW-1133">Transmembrane helix</keyword>
<dbReference type="Pfam" id="PF03748">
    <property type="entry name" value="FliL"/>
    <property type="match status" value="1"/>
</dbReference>
<evidence type="ECO:0000256" key="6">
    <source>
        <dbReference type="ARBA" id="ARBA00022692"/>
    </source>
</evidence>
<keyword evidence="13" id="KW-1185">Reference proteome</keyword>
<keyword evidence="6 10" id="KW-0812">Transmembrane</keyword>
<evidence type="ECO:0000256" key="11">
    <source>
        <dbReference type="SAM" id="MobiDB-lite"/>
    </source>
</evidence>
<comment type="function">
    <text evidence="1 10">Controls the rotational direction of flagella during chemotaxis.</text>
</comment>
<evidence type="ECO:0000256" key="1">
    <source>
        <dbReference type="ARBA" id="ARBA00002254"/>
    </source>
</evidence>
<name>A0ABW0HI00_9HYPH</name>
<evidence type="ECO:0000256" key="7">
    <source>
        <dbReference type="ARBA" id="ARBA00022779"/>
    </source>
</evidence>
<evidence type="ECO:0000256" key="4">
    <source>
        <dbReference type="ARBA" id="ARBA00022475"/>
    </source>
</evidence>
<keyword evidence="10" id="KW-0997">Cell inner membrane</keyword>
<dbReference type="PANTHER" id="PTHR35091:SF2">
    <property type="entry name" value="FLAGELLAR PROTEIN FLIL"/>
    <property type="match status" value="1"/>
</dbReference>
<evidence type="ECO:0000256" key="9">
    <source>
        <dbReference type="ARBA" id="ARBA00023136"/>
    </source>
</evidence>
<comment type="subcellular location">
    <subcellularLocation>
        <location evidence="10">Cell inner membrane</location>
    </subcellularLocation>
    <subcellularLocation>
        <location evidence="2">Cell membrane</location>
        <topology evidence="2">Single-pass membrane protein</topology>
    </subcellularLocation>
</comment>
<keyword evidence="9 10" id="KW-0472">Membrane</keyword>